<comment type="caution">
    <text evidence="2">The sequence shown here is derived from an EMBL/GenBank/DDBJ whole genome shotgun (WGS) entry which is preliminary data.</text>
</comment>
<evidence type="ECO:0000256" key="1">
    <source>
        <dbReference type="SAM" id="MobiDB-lite"/>
    </source>
</evidence>
<feature type="region of interest" description="Disordered" evidence="1">
    <location>
        <begin position="1"/>
        <end position="40"/>
    </location>
</feature>
<evidence type="ECO:0000313" key="2">
    <source>
        <dbReference type="EMBL" id="GMN56569.1"/>
    </source>
</evidence>
<accession>A0AA88AP57</accession>
<protein>
    <submittedName>
        <fullName evidence="2">Uncharacterized protein</fullName>
    </submittedName>
</protein>
<dbReference type="Proteomes" id="UP001187192">
    <property type="component" value="Unassembled WGS sequence"/>
</dbReference>
<dbReference type="EMBL" id="BTGU01000064">
    <property type="protein sequence ID" value="GMN56569.1"/>
    <property type="molecule type" value="Genomic_DNA"/>
</dbReference>
<proteinExistence type="predicted"/>
<organism evidence="2 3">
    <name type="scientific">Ficus carica</name>
    <name type="common">Common fig</name>
    <dbReference type="NCBI Taxonomy" id="3494"/>
    <lineage>
        <taxon>Eukaryota</taxon>
        <taxon>Viridiplantae</taxon>
        <taxon>Streptophyta</taxon>
        <taxon>Embryophyta</taxon>
        <taxon>Tracheophyta</taxon>
        <taxon>Spermatophyta</taxon>
        <taxon>Magnoliopsida</taxon>
        <taxon>eudicotyledons</taxon>
        <taxon>Gunneridae</taxon>
        <taxon>Pentapetalae</taxon>
        <taxon>rosids</taxon>
        <taxon>fabids</taxon>
        <taxon>Rosales</taxon>
        <taxon>Moraceae</taxon>
        <taxon>Ficeae</taxon>
        <taxon>Ficus</taxon>
    </lineage>
</organism>
<keyword evidence="3" id="KW-1185">Reference proteome</keyword>
<reference evidence="2" key="1">
    <citation type="submission" date="2023-07" db="EMBL/GenBank/DDBJ databases">
        <title>draft genome sequence of fig (Ficus carica).</title>
        <authorList>
            <person name="Takahashi T."/>
            <person name="Nishimura K."/>
        </authorList>
    </citation>
    <scope>NUCLEOTIDE SEQUENCE</scope>
</reference>
<dbReference type="AlphaFoldDB" id="A0AA88AP57"/>
<evidence type="ECO:0000313" key="3">
    <source>
        <dbReference type="Proteomes" id="UP001187192"/>
    </source>
</evidence>
<gene>
    <name evidence="2" type="ORF">TIFTF001_025684</name>
</gene>
<feature type="compositionally biased region" description="Basic and acidic residues" evidence="1">
    <location>
        <begin position="27"/>
        <end position="37"/>
    </location>
</feature>
<sequence>MDMWRRPIGHTSPTCLKPIYPSGALGDRPDRSPEHPGLRGAPINRGSALLFRYGHFFLVKTLPLRLLISTVTDLSIGVPVTDTPPVSPSL</sequence>
<name>A0AA88AP57_FICCA</name>